<reference evidence="1" key="1">
    <citation type="submission" date="2025-08" db="UniProtKB">
        <authorList>
            <consortium name="Ensembl"/>
        </authorList>
    </citation>
    <scope>IDENTIFICATION</scope>
</reference>
<evidence type="ECO:0000313" key="1">
    <source>
        <dbReference type="Ensembl" id="ENSEBUP00000012988.1"/>
    </source>
</evidence>
<proteinExistence type="predicted"/>
<sequence length="80" mass="9917">MLIFFLLHTRHLQIFYIPFKWRLLQVLSLFRDLHRIRKDIFREDEAMLRSEWVRSQECEINLRSILKISRSVYLYLSSGM</sequence>
<name>A0A8C4QBK6_EPTBU</name>
<reference evidence="1" key="2">
    <citation type="submission" date="2025-09" db="UniProtKB">
        <authorList>
            <consortium name="Ensembl"/>
        </authorList>
    </citation>
    <scope>IDENTIFICATION</scope>
</reference>
<protein>
    <submittedName>
        <fullName evidence="1">Uncharacterized protein</fullName>
    </submittedName>
</protein>
<organism evidence="1 2">
    <name type="scientific">Eptatretus burgeri</name>
    <name type="common">Inshore hagfish</name>
    <dbReference type="NCBI Taxonomy" id="7764"/>
    <lineage>
        <taxon>Eukaryota</taxon>
        <taxon>Metazoa</taxon>
        <taxon>Chordata</taxon>
        <taxon>Craniata</taxon>
        <taxon>Vertebrata</taxon>
        <taxon>Cyclostomata</taxon>
        <taxon>Myxini</taxon>
        <taxon>Myxiniformes</taxon>
        <taxon>Myxinidae</taxon>
        <taxon>Eptatretinae</taxon>
        <taxon>Eptatretus</taxon>
    </lineage>
</organism>
<evidence type="ECO:0000313" key="2">
    <source>
        <dbReference type="Proteomes" id="UP000694388"/>
    </source>
</evidence>
<dbReference type="AlphaFoldDB" id="A0A8C4QBK6"/>
<dbReference type="Proteomes" id="UP000694388">
    <property type="component" value="Unplaced"/>
</dbReference>
<dbReference type="Ensembl" id="ENSEBUT00000013564.1">
    <property type="protein sequence ID" value="ENSEBUP00000012988.1"/>
    <property type="gene ID" value="ENSEBUG00000008223.1"/>
</dbReference>
<accession>A0A8C4QBK6</accession>
<keyword evidence="2" id="KW-1185">Reference proteome</keyword>